<dbReference type="InterPro" id="IPR025478">
    <property type="entry name" value="COP23"/>
</dbReference>
<evidence type="ECO:0000259" key="4">
    <source>
        <dbReference type="Pfam" id="PF07602"/>
    </source>
</evidence>
<sequence>MKQYLYGLLGTSFALINIAAFQIQQSQSGAVPPVQNSENLSSIQLVAQQTILYVDPKRGIDSASSGKDQNNPLKTITAALEQAQPGTVIQLAPGRYSAGEMFPLNLKPGVILRGEETNHGEGVVITGGGQHISRSWAAQNVTILADENTEIRGITVTNPNTRGTGIWVENTNPLIRNNTFVNNNREGVFVSGTGAPVIENNQFMYNGGNGISVTRQASGEIKGNIFIDTGFALAIGHDSTPLILNNQIRQNRIGLVITQNARPTLQGNLIENNSEYGMAVIAQAEPEVAANNIFRNNERENWLVSRQPQGMPPLPEANGSTNGTTNSWNGTTMTTAATFFSCQPYGDGFATIAQGSMASIPQPMIIWKTYEFDAPENRCIQSTEKLNQLVVANGGKLDKMMFATGRVNNDKAVCLVTDVYESCQPKNMVFKLSQQNADNSAEVLRRLIGFTIQGGGNPVQEVGPEAIAPLRPVSENLQPELGLWFVELP</sequence>
<dbReference type="SMART" id="SM00710">
    <property type="entry name" value="PbH1"/>
    <property type="match status" value="6"/>
</dbReference>
<dbReference type="Pfam" id="PF07602">
    <property type="entry name" value="DUF1565"/>
    <property type="match status" value="1"/>
</dbReference>
<dbReference type="EMBL" id="CP159837">
    <property type="protein sequence ID" value="XCM35520.1"/>
    <property type="molecule type" value="Genomic_DNA"/>
</dbReference>
<dbReference type="AlphaFoldDB" id="A0AAU8JAB3"/>
<dbReference type="InterPro" id="IPR051550">
    <property type="entry name" value="SCF-Subunits/Alg-Epimerases"/>
</dbReference>
<feature type="domain" description="DUF1565" evidence="4">
    <location>
        <begin position="60"/>
        <end position="294"/>
    </location>
</feature>
<gene>
    <name evidence="5" type="ORF">ABWT76_004209</name>
</gene>
<comment type="pathway">
    <text evidence="1">Protein modification; protein ubiquitination.</text>
</comment>
<evidence type="ECO:0000256" key="3">
    <source>
        <dbReference type="ARBA" id="ARBA00022786"/>
    </source>
</evidence>
<accession>A0AAU8JAB3</accession>
<keyword evidence="2" id="KW-0677">Repeat</keyword>
<organism evidence="5">
    <name type="scientific">Planktothricoides raciborskii GIHE-MW2</name>
    <dbReference type="NCBI Taxonomy" id="2792601"/>
    <lineage>
        <taxon>Bacteria</taxon>
        <taxon>Bacillati</taxon>
        <taxon>Cyanobacteriota</taxon>
        <taxon>Cyanophyceae</taxon>
        <taxon>Oscillatoriophycideae</taxon>
        <taxon>Oscillatoriales</taxon>
        <taxon>Oscillatoriaceae</taxon>
        <taxon>Planktothricoides</taxon>
    </lineage>
</organism>
<dbReference type="InterPro" id="IPR011050">
    <property type="entry name" value="Pectin_lyase_fold/virulence"/>
</dbReference>
<dbReference type="NCBIfam" id="TIGR03804">
    <property type="entry name" value="para_beta_helix"/>
    <property type="match status" value="2"/>
</dbReference>
<evidence type="ECO:0000256" key="1">
    <source>
        <dbReference type="ARBA" id="ARBA00004906"/>
    </source>
</evidence>
<dbReference type="SUPFAM" id="SSF51126">
    <property type="entry name" value="Pectin lyase-like"/>
    <property type="match status" value="1"/>
</dbReference>
<dbReference type="InterPro" id="IPR022441">
    <property type="entry name" value="Para_beta_helix_rpt-2"/>
</dbReference>
<evidence type="ECO:0000313" key="5">
    <source>
        <dbReference type="EMBL" id="XCM35520.1"/>
    </source>
</evidence>
<dbReference type="RefSeq" id="WP_054466819.1">
    <property type="nucleotide sequence ID" value="NZ_CP159837.1"/>
</dbReference>
<evidence type="ECO:0000256" key="2">
    <source>
        <dbReference type="ARBA" id="ARBA00022737"/>
    </source>
</evidence>
<dbReference type="Gene3D" id="2.160.20.10">
    <property type="entry name" value="Single-stranded right-handed beta-helix, Pectin lyase-like"/>
    <property type="match status" value="1"/>
</dbReference>
<protein>
    <submittedName>
        <fullName evidence="5">DUF1565 domain-containing protein</fullName>
    </submittedName>
</protein>
<keyword evidence="3" id="KW-0833">Ubl conjugation pathway</keyword>
<dbReference type="PANTHER" id="PTHR22990">
    <property type="entry name" value="F-BOX ONLY PROTEIN"/>
    <property type="match status" value="1"/>
</dbReference>
<dbReference type="PANTHER" id="PTHR22990:SF15">
    <property type="entry name" value="F-BOX ONLY PROTEIN 10"/>
    <property type="match status" value="1"/>
</dbReference>
<dbReference type="InterPro" id="IPR012334">
    <property type="entry name" value="Pectin_lyas_fold"/>
</dbReference>
<reference evidence="5" key="1">
    <citation type="submission" date="2024-07" db="EMBL/GenBank/DDBJ databases">
        <authorList>
            <person name="Kim Y.J."/>
            <person name="Jeong J.Y."/>
        </authorList>
    </citation>
    <scope>NUCLEOTIDE SEQUENCE</scope>
    <source>
        <strain evidence="5">GIHE-MW2</strain>
    </source>
</reference>
<dbReference type="InterPro" id="IPR006626">
    <property type="entry name" value="PbH1"/>
</dbReference>
<name>A0AAU8JAB3_9CYAN</name>
<proteinExistence type="predicted"/>
<dbReference type="Pfam" id="PF14218">
    <property type="entry name" value="COP23"/>
    <property type="match status" value="1"/>
</dbReference>
<dbReference type="InterPro" id="IPR011459">
    <property type="entry name" value="DUF1565"/>
</dbReference>